<sequence length="447" mass="50645">MSTNDTPAVSYDGKELSSETDISVGLNGARHDSLISNELSVDAPILDPAPHQKSTPDMSESVSSGIENIDKADNSSEDEHDTTEAQNEKWGSIKTYIEVGTDGKGVYFHLLPLKEKIPHFKRVFDHRRLNNHMKYPDLNPAGLKSLQKWVYGVSIAEQKTDAPRTLKLFSLYSLACRFEQPSLQDETMECIVKEIRESTDESEFTVDHVRFAFQTTPVVSKLQLFCAGWVADTMEGENRFKWDHTQVSILLAELPELRNDINPPTLRRFEDALAATNNTRYGNHQPTEADNNTESLQNEFGSDRSFGSRYADRGDESDENERYKHGRMELDSPVYYGDDEHESDEHYRMDLGHSAYLGSDENESDKHGGMELDSSVDSGSDLVVETPDSPDRQLPSPISQETGESDNNKKRKLSPEENEKEAEIKRRRHWEIILSQSFDDSERPHPG</sequence>
<protein>
    <recommendedName>
        <fullName evidence="4">BTB domain-containing protein</fullName>
    </recommendedName>
</protein>
<evidence type="ECO:0000313" key="2">
    <source>
        <dbReference type="EMBL" id="ATZ48705.1"/>
    </source>
</evidence>
<feature type="region of interest" description="Disordered" evidence="1">
    <location>
        <begin position="1"/>
        <end position="24"/>
    </location>
</feature>
<evidence type="ECO:0000256" key="1">
    <source>
        <dbReference type="SAM" id="MobiDB-lite"/>
    </source>
</evidence>
<gene>
    <name evidence="2" type="ORF">BCIN_03g08890</name>
</gene>
<reference evidence="2 3" key="3">
    <citation type="journal article" date="2017" name="Mol. Plant Pathol.">
        <title>A gapless genome sequence of the fungus Botrytis cinerea.</title>
        <authorList>
            <person name="Van Kan J.A."/>
            <person name="Stassen J.H."/>
            <person name="Mosbach A."/>
            <person name="Van Der Lee T.A."/>
            <person name="Faino L."/>
            <person name="Farmer A.D."/>
            <person name="Papasotiriou D.G."/>
            <person name="Zhou S."/>
            <person name="Seidl M.F."/>
            <person name="Cottam E."/>
            <person name="Edel D."/>
            <person name="Hahn M."/>
            <person name="Schwartz D.C."/>
            <person name="Dietrich R.A."/>
            <person name="Widdison S."/>
            <person name="Scalliet G."/>
        </authorList>
    </citation>
    <scope>NUCLEOTIDE SEQUENCE [LARGE SCALE GENOMIC DNA]</scope>
    <source>
        <strain evidence="2 3">B05.10</strain>
    </source>
</reference>
<evidence type="ECO:0008006" key="4">
    <source>
        <dbReference type="Google" id="ProtNLM"/>
    </source>
</evidence>
<name>A0A384JDL3_BOTFB</name>
<dbReference type="RefSeq" id="XP_024548017.1">
    <property type="nucleotide sequence ID" value="XM_024692242.1"/>
</dbReference>
<feature type="region of interest" description="Disordered" evidence="1">
    <location>
        <begin position="41"/>
        <end position="87"/>
    </location>
</feature>
<dbReference type="EMBL" id="CP009807">
    <property type="protein sequence ID" value="ATZ48705.1"/>
    <property type="molecule type" value="Genomic_DNA"/>
</dbReference>
<accession>A0A384JDL3</accession>
<dbReference type="AlphaFoldDB" id="A0A384JDL3"/>
<dbReference type="GeneID" id="5435445"/>
<keyword evidence="3" id="KW-1185">Reference proteome</keyword>
<feature type="compositionally biased region" description="Basic and acidic residues" evidence="1">
    <location>
        <begin position="413"/>
        <end position="424"/>
    </location>
</feature>
<dbReference type="Proteomes" id="UP000001798">
    <property type="component" value="Chromosome 3"/>
</dbReference>
<organism evidence="2 3">
    <name type="scientific">Botryotinia fuckeliana (strain B05.10)</name>
    <name type="common">Noble rot fungus</name>
    <name type="synonym">Botrytis cinerea</name>
    <dbReference type="NCBI Taxonomy" id="332648"/>
    <lineage>
        <taxon>Eukaryota</taxon>
        <taxon>Fungi</taxon>
        <taxon>Dikarya</taxon>
        <taxon>Ascomycota</taxon>
        <taxon>Pezizomycotina</taxon>
        <taxon>Leotiomycetes</taxon>
        <taxon>Helotiales</taxon>
        <taxon>Sclerotiniaceae</taxon>
        <taxon>Botrytis</taxon>
    </lineage>
</organism>
<feature type="compositionally biased region" description="Low complexity" evidence="1">
    <location>
        <begin position="372"/>
        <end position="384"/>
    </location>
</feature>
<feature type="region of interest" description="Disordered" evidence="1">
    <location>
        <begin position="279"/>
        <end position="340"/>
    </location>
</feature>
<proteinExistence type="predicted"/>
<dbReference type="VEuPathDB" id="FungiDB:Bcin03g08890"/>
<dbReference type="KEGG" id="bfu:BCIN_03g08890"/>
<feature type="compositionally biased region" description="Polar residues" evidence="1">
    <location>
        <begin position="52"/>
        <end position="66"/>
    </location>
</feature>
<feature type="compositionally biased region" description="Polar residues" evidence="1">
    <location>
        <begin position="279"/>
        <end position="300"/>
    </location>
</feature>
<dbReference type="OrthoDB" id="3535322at2759"/>
<reference evidence="2 3" key="2">
    <citation type="journal article" date="2012" name="Eukaryot. Cell">
        <title>Genome update of Botrytis cinerea strains B05.10 and T4.</title>
        <authorList>
            <person name="Staats M."/>
            <person name="van Kan J.A."/>
        </authorList>
    </citation>
    <scope>NUCLEOTIDE SEQUENCE [LARGE SCALE GENOMIC DNA]</scope>
    <source>
        <strain evidence="2 3">B05.10</strain>
    </source>
</reference>
<feature type="region of interest" description="Disordered" evidence="1">
    <location>
        <begin position="355"/>
        <end position="447"/>
    </location>
</feature>
<reference evidence="2 3" key="1">
    <citation type="journal article" date="2011" name="PLoS Genet.">
        <title>Genomic analysis of the necrotrophic fungal pathogens Sclerotinia sclerotiorum and Botrytis cinerea.</title>
        <authorList>
            <person name="Amselem J."/>
            <person name="Cuomo C.A."/>
            <person name="van Kan J.A."/>
            <person name="Viaud M."/>
            <person name="Benito E.P."/>
            <person name="Couloux A."/>
            <person name="Coutinho P.M."/>
            <person name="de Vries R.P."/>
            <person name="Dyer P.S."/>
            <person name="Fillinger S."/>
            <person name="Fournier E."/>
            <person name="Gout L."/>
            <person name="Hahn M."/>
            <person name="Kohn L."/>
            <person name="Lapalu N."/>
            <person name="Plummer K.M."/>
            <person name="Pradier J.M."/>
            <person name="Quevillon E."/>
            <person name="Sharon A."/>
            <person name="Simon A."/>
            <person name="ten Have A."/>
            <person name="Tudzynski B."/>
            <person name="Tudzynski P."/>
            <person name="Wincker P."/>
            <person name="Andrew M."/>
            <person name="Anthouard V."/>
            <person name="Beever R.E."/>
            <person name="Beffa R."/>
            <person name="Benoit I."/>
            <person name="Bouzid O."/>
            <person name="Brault B."/>
            <person name="Chen Z."/>
            <person name="Choquer M."/>
            <person name="Collemare J."/>
            <person name="Cotton P."/>
            <person name="Danchin E.G."/>
            <person name="Da Silva C."/>
            <person name="Gautier A."/>
            <person name="Giraud C."/>
            <person name="Giraud T."/>
            <person name="Gonzalez C."/>
            <person name="Grossetete S."/>
            <person name="Guldener U."/>
            <person name="Henrissat B."/>
            <person name="Howlett B.J."/>
            <person name="Kodira C."/>
            <person name="Kretschmer M."/>
            <person name="Lappartient A."/>
            <person name="Leroch M."/>
            <person name="Levis C."/>
            <person name="Mauceli E."/>
            <person name="Neuveglise C."/>
            <person name="Oeser B."/>
            <person name="Pearson M."/>
            <person name="Poulain J."/>
            <person name="Poussereau N."/>
            <person name="Quesneville H."/>
            <person name="Rascle C."/>
            <person name="Schumacher J."/>
            <person name="Segurens B."/>
            <person name="Sexton A."/>
            <person name="Silva E."/>
            <person name="Sirven C."/>
            <person name="Soanes D.M."/>
            <person name="Talbot N.J."/>
            <person name="Templeton M."/>
            <person name="Yandava C."/>
            <person name="Yarden O."/>
            <person name="Zeng Q."/>
            <person name="Rollins J.A."/>
            <person name="Lebrun M.H."/>
            <person name="Dickman M."/>
        </authorList>
    </citation>
    <scope>NUCLEOTIDE SEQUENCE [LARGE SCALE GENOMIC DNA]</scope>
    <source>
        <strain evidence="2 3">B05.10</strain>
    </source>
</reference>
<evidence type="ECO:0000313" key="3">
    <source>
        <dbReference type="Proteomes" id="UP000001798"/>
    </source>
</evidence>
<feature type="compositionally biased region" description="Basic and acidic residues" evidence="1">
    <location>
        <begin position="310"/>
        <end position="330"/>
    </location>
</feature>